<feature type="compositionally biased region" description="Basic and acidic residues" evidence="1">
    <location>
        <begin position="150"/>
        <end position="162"/>
    </location>
</feature>
<dbReference type="AlphaFoldDB" id="A0A5N6E952"/>
<evidence type="ECO:0000313" key="2">
    <source>
        <dbReference type="EMBL" id="KAB8214132.1"/>
    </source>
</evidence>
<reference evidence="2 3" key="1">
    <citation type="submission" date="2019-04" db="EMBL/GenBank/DDBJ databases">
        <title>Fungal friends and foes A comparative genomics study of 23 Aspergillus species from section Flavi.</title>
        <authorList>
            <consortium name="DOE Joint Genome Institute"/>
            <person name="Kjaerbolling I."/>
            <person name="Vesth T.C."/>
            <person name="Frisvad J.C."/>
            <person name="Nybo J.L."/>
            <person name="Theobald S."/>
            <person name="Kildgaard S."/>
            <person name="Petersen T.I."/>
            <person name="Kuo A."/>
            <person name="Sato A."/>
            <person name="Lyhne E.K."/>
            <person name="Kogle M.E."/>
            <person name="Wiebenga A."/>
            <person name="Kun R.S."/>
            <person name="Lubbers R.J."/>
            <person name="Makela M.R."/>
            <person name="Barry K."/>
            <person name="Chovatia M."/>
            <person name="Clum A."/>
            <person name="Daum C."/>
            <person name="Haridas S."/>
            <person name="He G."/>
            <person name="LaButti K."/>
            <person name="Lipzen A."/>
            <person name="Mondo S."/>
            <person name="Pangilinan J."/>
            <person name="Riley R."/>
            <person name="Salamov A."/>
            <person name="Simmons B.A."/>
            <person name="Magnuson J.K."/>
            <person name="Henrissat B."/>
            <person name="Mortensen U.H."/>
            <person name="Larsen T.O."/>
            <person name="De vries R.P."/>
            <person name="Grigoriev I.V."/>
            <person name="Machida M."/>
            <person name="Baker S.E."/>
            <person name="Andersen M.R."/>
        </authorList>
    </citation>
    <scope>NUCLEOTIDE SEQUENCE [LARGE SCALE GENOMIC DNA]</scope>
    <source>
        <strain evidence="2 3">CBS 126849</strain>
    </source>
</reference>
<dbReference type="Proteomes" id="UP000326799">
    <property type="component" value="Unassembled WGS sequence"/>
</dbReference>
<gene>
    <name evidence="2" type="ORF">BDV33DRAFT_41389</name>
</gene>
<protein>
    <submittedName>
        <fullName evidence="2">Uncharacterized protein</fullName>
    </submittedName>
</protein>
<evidence type="ECO:0000313" key="3">
    <source>
        <dbReference type="Proteomes" id="UP000326799"/>
    </source>
</evidence>
<accession>A0A5N6E952</accession>
<feature type="region of interest" description="Disordered" evidence="1">
    <location>
        <begin position="142"/>
        <end position="162"/>
    </location>
</feature>
<dbReference type="EMBL" id="ML733552">
    <property type="protein sequence ID" value="KAB8214132.1"/>
    <property type="molecule type" value="Genomic_DNA"/>
</dbReference>
<name>A0A5N6E952_9EURO</name>
<organism evidence="2 3">
    <name type="scientific">Aspergillus novoparasiticus</name>
    <dbReference type="NCBI Taxonomy" id="986946"/>
    <lineage>
        <taxon>Eukaryota</taxon>
        <taxon>Fungi</taxon>
        <taxon>Dikarya</taxon>
        <taxon>Ascomycota</taxon>
        <taxon>Pezizomycotina</taxon>
        <taxon>Eurotiomycetes</taxon>
        <taxon>Eurotiomycetidae</taxon>
        <taxon>Eurotiales</taxon>
        <taxon>Aspergillaceae</taxon>
        <taxon>Aspergillus</taxon>
        <taxon>Aspergillus subgen. Circumdati</taxon>
    </lineage>
</organism>
<sequence length="162" mass="18118">MHVSKSSAPLFFSSPGQSDFPEFRIGISSNRSPDGNEASRRAKHGMGWGMNIIIPPAYFFPPHLCFSFFGPAFENPVIKARSKEEAMHCHFARALHPLPRWGNSSDGGTDESRCWTEGGSSAVSDLLGVERFWCRCRESRQIGKRGTRRGKNERTREGGSRE</sequence>
<evidence type="ECO:0000256" key="1">
    <source>
        <dbReference type="SAM" id="MobiDB-lite"/>
    </source>
</evidence>
<proteinExistence type="predicted"/>
<keyword evidence="3" id="KW-1185">Reference proteome</keyword>